<keyword evidence="8" id="KW-1185">Reference proteome</keyword>
<dbReference type="AlphaFoldDB" id="A0AAV8UNU0"/>
<dbReference type="GO" id="GO:0000978">
    <property type="term" value="F:RNA polymerase II cis-regulatory region sequence-specific DNA binding"/>
    <property type="evidence" value="ECO:0007669"/>
    <property type="project" value="InterPro"/>
</dbReference>
<dbReference type="InterPro" id="IPR003316">
    <property type="entry name" value="E2F_WHTH_DNA-bd_dom"/>
</dbReference>
<dbReference type="InterPro" id="IPR032198">
    <property type="entry name" value="E2F_CC-MB"/>
</dbReference>
<dbReference type="GO" id="GO:0090575">
    <property type="term" value="C:RNA polymerase II transcription regulator complex"/>
    <property type="evidence" value="ECO:0007669"/>
    <property type="project" value="TreeGrafter"/>
</dbReference>
<evidence type="ECO:0000313" key="8">
    <source>
        <dbReference type="Proteomes" id="UP001157974"/>
    </source>
</evidence>
<keyword evidence="5" id="KW-0539">Nucleus</keyword>
<dbReference type="GO" id="GO:0000981">
    <property type="term" value="F:DNA-binding transcription factor activity, RNA polymerase II-specific"/>
    <property type="evidence" value="ECO:0007669"/>
    <property type="project" value="TreeGrafter"/>
</dbReference>
<dbReference type="Gene3D" id="6.10.250.540">
    <property type="match status" value="1"/>
</dbReference>
<organism evidence="7 8">
    <name type="scientific">Rhodosorus marinus</name>
    <dbReference type="NCBI Taxonomy" id="101924"/>
    <lineage>
        <taxon>Eukaryota</taxon>
        <taxon>Rhodophyta</taxon>
        <taxon>Stylonematophyceae</taxon>
        <taxon>Stylonematales</taxon>
        <taxon>Stylonemataceae</taxon>
        <taxon>Rhodosorus</taxon>
    </lineage>
</organism>
<reference evidence="7 8" key="1">
    <citation type="journal article" date="2023" name="Nat. Commun.">
        <title>Origin of minicircular mitochondrial genomes in red algae.</title>
        <authorList>
            <person name="Lee Y."/>
            <person name="Cho C.H."/>
            <person name="Lee Y.M."/>
            <person name="Park S.I."/>
            <person name="Yang J.H."/>
            <person name="West J.A."/>
            <person name="Bhattacharya D."/>
            <person name="Yoon H.S."/>
        </authorList>
    </citation>
    <scope>NUCLEOTIDE SEQUENCE [LARGE SCALE GENOMIC DNA]</scope>
    <source>
        <strain evidence="7 8">CCMP1338</strain>
        <tissue evidence="7">Whole cell</tissue>
    </source>
</reference>
<comment type="caution">
    <text evidence="7">The sequence shown here is derived from an EMBL/GenBank/DDBJ whole genome shotgun (WGS) entry which is preliminary data.</text>
</comment>
<feature type="domain" description="E2F/DP family winged-helix DNA-binding" evidence="6">
    <location>
        <begin position="124"/>
        <end position="189"/>
    </location>
</feature>
<dbReference type="PANTHER" id="PTHR12081:SF18">
    <property type="entry name" value="TRANSCRIPTION FACTOR E2F2-RELATED"/>
    <property type="match status" value="1"/>
</dbReference>
<keyword evidence="3 5" id="KW-0238">DNA-binding</keyword>
<dbReference type="Pfam" id="PF16421">
    <property type="entry name" value="E2F_CC-MB"/>
    <property type="match status" value="1"/>
</dbReference>
<dbReference type="EMBL" id="JAMWBK010000008">
    <property type="protein sequence ID" value="KAJ8902753.1"/>
    <property type="molecule type" value="Genomic_DNA"/>
</dbReference>
<keyword evidence="4 5" id="KW-0804">Transcription</keyword>
<dbReference type="SUPFAM" id="SSF144074">
    <property type="entry name" value="E2F-DP heterodimerization region"/>
    <property type="match status" value="1"/>
</dbReference>
<dbReference type="InterPro" id="IPR037241">
    <property type="entry name" value="E2F-DP_heterodim"/>
</dbReference>
<protein>
    <recommendedName>
        <fullName evidence="6">E2F/DP family winged-helix DNA-binding domain-containing protein</fullName>
    </recommendedName>
</protein>
<dbReference type="GO" id="GO:0046983">
    <property type="term" value="F:protein dimerization activity"/>
    <property type="evidence" value="ECO:0007669"/>
    <property type="project" value="InterPro"/>
</dbReference>
<gene>
    <name evidence="7" type="ORF">NDN08_006073</name>
</gene>
<dbReference type="InterPro" id="IPR036390">
    <property type="entry name" value="WH_DNA-bd_sf"/>
</dbReference>
<keyword evidence="2 5" id="KW-0805">Transcription regulation</keyword>
<proteinExistence type="inferred from homology"/>
<comment type="similarity">
    <text evidence="1 5">Belongs to the E2F/DP family.</text>
</comment>
<accession>A0AAV8UNU0</accession>
<evidence type="ECO:0000256" key="4">
    <source>
        <dbReference type="ARBA" id="ARBA00023163"/>
    </source>
</evidence>
<evidence type="ECO:0000313" key="7">
    <source>
        <dbReference type="EMBL" id="KAJ8902753.1"/>
    </source>
</evidence>
<dbReference type="Pfam" id="PF02319">
    <property type="entry name" value="WHD_E2F_TDP"/>
    <property type="match status" value="1"/>
</dbReference>
<evidence type="ECO:0000256" key="1">
    <source>
        <dbReference type="ARBA" id="ARBA00010940"/>
    </source>
</evidence>
<evidence type="ECO:0000256" key="3">
    <source>
        <dbReference type="ARBA" id="ARBA00023125"/>
    </source>
</evidence>
<dbReference type="Gene3D" id="1.10.10.10">
    <property type="entry name" value="Winged helix-like DNA-binding domain superfamily/Winged helix DNA-binding domain"/>
    <property type="match status" value="1"/>
</dbReference>
<evidence type="ECO:0000256" key="2">
    <source>
        <dbReference type="ARBA" id="ARBA00023015"/>
    </source>
</evidence>
<dbReference type="CDD" id="cd14660">
    <property type="entry name" value="E2F_DD"/>
    <property type="match status" value="1"/>
</dbReference>
<evidence type="ECO:0000256" key="5">
    <source>
        <dbReference type="RuleBase" id="RU003796"/>
    </source>
</evidence>
<dbReference type="SMART" id="SM01372">
    <property type="entry name" value="E2F_TDP"/>
    <property type="match status" value="1"/>
</dbReference>
<dbReference type="InterPro" id="IPR036388">
    <property type="entry name" value="WH-like_DNA-bd_sf"/>
</dbReference>
<dbReference type="FunFam" id="1.10.10.10:FF:000008">
    <property type="entry name" value="E2F transcription factor 1"/>
    <property type="match status" value="1"/>
</dbReference>
<name>A0AAV8UNU0_9RHOD</name>
<dbReference type="InterPro" id="IPR015633">
    <property type="entry name" value="E2F"/>
</dbReference>
<dbReference type="SUPFAM" id="SSF46785">
    <property type="entry name" value="Winged helix' DNA-binding domain"/>
    <property type="match status" value="1"/>
</dbReference>
<evidence type="ECO:0000259" key="6">
    <source>
        <dbReference type="SMART" id="SM01372"/>
    </source>
</evidence>
<comment type="subcellular location">
    <subcellularLocation>
        <location evidence="5">Nucleus</location>
    </subcellularLocation>
</comment>
<sequence>MVVRDRRCAAGVWGYVSGALIWDFEATEETLQASSSTNFTQGFGFVFFPSHERGGILGIFRASVALRPGRSDHCSLSGLGDVCLSLVPYTTMPITEDGGILGHSLPEPLKHGLAVDPTTSVSSRFDSSLSLLTRKFVQMLNDSPDGEVDLNLAAENLQVQKRRIYDITNVLEGVGLIEKKSKNLISWKKGGPASKDHGIHQVDAGPMEVGLRSLLEEEVKIDSEMALLEKSLKDITSGEANSAYSFITFEDLTEIPDLQGHALITVKAPVGTELKIPEADDCPRTGGSRYRMFLRSHGGPIDCFLVNKDPSEVNDLYSTEISYSGSENTFSWFLDEDHSKDSAASGLFTVKEDTNMYLQIDSSVDNADKGVADFFAGAESDQHLVKTG</sequence>
<dbReference type="Proteomes" id="UP001157974">
    <property type="component" value="Unassembled WGS sequence"/>
</dbReference>
<dbReference type="PANTHER" id="PTHR12081">
    <property type="entry name" value="TRANSCRIPTION FACTOR E2F"/>
    <property type="match status" value="1"/>
</dbReference>